<organism evidence="1 2">
    <name type="scientific">Acromyrmex heyeri</name>
    <dbReference type="NCBI Taxonomy" id="230685"/>
    <lineage>
        <taxon>Eukaryota</taxon>
        <taxon>Metazoa</taxon>
        <taxon>Ecdysozoa</taxon>
        <taxon>Arthropoda</taxon>
        <taxon>Hexapoda</taxon>
        <taxon>Insecta</taxon>
        <taxon>Pterygota</taxon>
        <taxon>Neoptera</taxon>
        <taxon>Endopterygota</taxon>
        <taxon>Hymenoptera</taxon>
        <taxon>Apocrita</taxon>
        <taxon>Aculeata</taxon>
        <taxon>Formicoidea</taxon>
        <taxon>Formicidae</taxon>
        <taxon>Myrmicinae</taxon>
        <taxon>Acromyrmex</taxon>
    </lineage>
</organism>
<gene>
    <name evidence="1" type="primary">Cfdp2</name>
    <name evidence="1" type="ORF">G6Z77_0010357</name>
</gene>
<feature type="non-terminal residue" evidence="1">
    <location>
        <position position="1"/>
    </location>
</feature>
<protein>
    <submittedName>
        <fullName evidence="1">CFDP2 protein</fullName>
    </submittedName>
</protein>
<comment type="caution">
    <text evidence="1">The sequence shown here is derived from an EMBL/GenBank/DDBJ whole genome shotgun (WGS) entry which is preliminary data.</text>
</comment>
<dbReference type="Gene3D" id="3.60.10.10">
    <property type="entry name" value="Endonuclease/exonuclease/phosphatase"/>
    <property type="match status" value="1"/>
</dbReference>
<accession>A0A836FGU7</accession>
<evidence type="ECO:0000313" key="1">
    <source>
        <dbReference type="EMBL" id="KAG5318817.1"/>
    </source>
</evidence>
<dbReference type="OrthoDB" id="7554032at2759"/>
<dbReference type="AlphaFoldDB" id="A0A836FGU7"/>
<name>A0A836FGU7_9HYME</name>
<dbReference type="InterPro" id="IPR036691">
    <property type="entry name" value="Endo/exonu/phosph_ase_sf"/>
</dbReference>
<evidence type="ECO:0000313" key="2">
    <source>
        <dbReference type="Proteomes" id="UP000670152"/>
    </source>
</evidence>
<dbReference type="Proteomes" id="UP000670152">
    <property type="component" value="Unassembled WGS sequence"/>
</dbReference>
<sequence>MGDFNAKIGRTVTDIHIRNTVGASGVGERNERGERLIQFCINNGLTIANNMFRYHICRLCT</sequence>
<dbReference type="EMBL" id="JAANIB010010678">
    <property type="protein sequence ID" value="KAG5318817.1"/>
    <property type="molecule type" value="Genomic_DNA"/>
</dbReference>
<feature type="non-terminal residue" evidence="1">
    <location>
        <position position="61"/>
    </location>
</feature>
<keyword evidence="2" id="KW-1185">Reference proteome</keyword>
<reference evidence="1 2" key="1">
    <citation type="submission" date="2020-02" db="EMBL/GenBank/DDBJ databases">
        <title>Relaxed selection underlies rapid genomic changes in the transitions from sociality to social parasitism in ants.</title>
        <authorList>
            <person name="Bi X."/>
        </authorList>
    </citation>
    <scope>NUCLEOTIDE SEQUENCE [LARGE SCALE GENOMIC DNA]</scope>
    <source>
        <strain evidence="1">BGI-DK2014b</strain>
        <tissue evidence="1">Whole body</tissue>
    </source>
</reference>
<proteinExistence type="predicted"/>